<feature type="compositionally biased region" description="Basic and acidic residues" evidence="1">
    <location>
        <begin position="108"/>
        <end position="159"/>
    </location>
</feature>
<protein>
    <submittedName>
        <fullName evidence="2">Uncharacterized protein</fullName>
    </submittedName>
</protein>
<dbReference type="Proteomes" id="UP000006729">
    <property type="component" value="Chromosome 9"/>
</dbReference>
<evidence type="ECO:0000313" key="2">
    <source>
        <dbReference type="EMBL" id="PNT21578.1"/>
    </source>
</evidence>
<gene>
    <name evidence="2" type="ORF">POPTR_009G156300</name>
</gene>
<feature type="compositionally biased region" description="Basic and acidic residues" evidence="1">
    <location>
        <begin position="13"/>
        <end position="24"/>
    </location>
</feature>
<keyword evidence="3" id="KW-1185">Reference proteome</keyword>
<name>A0A2K1Z8H6_POPTR</name>
<evidence type="ECO:0000256" key="1">
    <source>
        <dbReference type="SAM" id="MobiDB-lite"/>
    </source>
</evidence>
<accession>A0A2K1Z8H6</accession>
<organism evidence="2 3">
    <name type="scientific">Populus trichocarpa</name>
    <name type="common">Western balsam poplar</name>
    <name type="synonym">Populus balsamifera subsp. trichocarpa</name>
    <dbReference type="NCBI Taxonomy" id="3694"/>
    <lineage>
        <taxon>Eukaryota</taxon>
        <taxon>Viridiplantae</taxon>
        <taxon>Streptophyta</taxon>
        <taxon>Embryophyta</taxon>
        <taxon>Tracheophyta</taxon>
        <taxon>Spermatophyta</taxon>
        <taxon>Magnoliopsida</taxon>
        <taxon>eudicotyledons</taxon>
        <taxon>Gunneridae</taxon>
        <taxon>Pentapetalae</taxon>
        <taxon>rosids</taxon>
        <taxon>fabids</taxon>
        <taxon>Malpighiales</taxon>
        <taxon>Salicaceae</taxon>
        <taxon>Saliceae</taxon>
        <taxon>Populus</taxon>
    </lineage>
</organism>
<evidence type="ECO:0000313" key="3">
    <source>
        <dbReference type="Proteomes" id="UP000006729"/>
    </source>
</evidence>
<reference evidence="2 3" key="1">
    <citation type="journal article" date="2006" name="Science">
        <title>The genome of black cottonwood, Populus trichocarpa (Torr. &amp; Gray).</title>
        <authorList>
            <person name="Tuskan G.A."/>
            <person name="Difazio S."/>
            <person name="Jansson S."/>
            <person name="Bohlmann J."/>
            <person name="Grigoriev I."/>
            <person name="Hellsten U."/>
            <person name="Putnam N."/>
            <person name="Ralph S."/>
            <person name="Rombauts S."/>
            <person name="Salamov A."/>
            <person name="Schein J."/>
            <person name="Sterck L."/>
            <person name="Aerts A."/>
            <person name="Bhalerao R.R."/>
            <person name="Bhalerao R.P."/>
            <person name="Blaudez D."/>
            <person name="Boerjan W."/>
            <person name="Brun A."/>
            <person name="Brunner A."/>
            <person name="Busov V."/>
            <person name="Campbell M."/>
            <person name="Carlson J."/>
            <person name="Chalot M."/>
            <person name="Chapman J."/>
            <person name="Chen G.L."/>
            <person name="Cooper D."/>
            <person name="Coutinho P.M."/>
            <person name="Couturier J."/>
            <person name="Covert S."/>
            <person name="Cronk Q."/>
            <person name="Cunningham R."/>
            <person name="Davis J."/>
            <person name="Degroeve S."/>
            <person name="Dejardin A."/>
            <person name="Depamphilis C."/>
            <person name="Detter J."/>
            <person name="Dirks B."/>
            <person name="Dubchak I."/>
            <person name="Duplessis S."/>
            <person name="Ehlting J."/>
            <person name="Ellis B."/>
            <person name="Gendler K."/>
            <person name="Goodstein D."/>
            <person name="Gribskov M."/>
            <person name="Grimwood J."/>
            <person name="Groover A."/>
            <person name="Gunter L."/>
            <person name="Hamberger B."/>
            <person name="Heinze B."/>
            <person name="Helariutta Y."/>
            <person name="Henrissat B."/>
            <person name="Holligan D."/>
            <person name="Holt R."/>
            <person name="Huang W."/>
            <person name="Islam-Faridi N."/>
            <person name="Jones S."/>
            <person name="Jones-Rhoades M."/>
            <person name="Jorgensen R."/>
            <person name="Joshi C."/>
            <person name="Kangasjarvi J."/>
            <person name="Karlsson J."/>
            <person name="Kelleher C."/>
            <person name="Kirkpatrick R."/>
            <person name="Kirst M."/>
            <person name="Kohler A."/>
            <person name="Kalluri U."/>
            <person name="Larimer F."/>
            <person name="Leebens-Mack J."/>
            <person name="Leple J.C."/>
            <person name="Locascio P."/>
            <person name="Lou Y."/>
            <person name="Lucas S."/>
            <person name="Martin F."/>
            <person name="Montanini B."/>
            <person name="Napoli C."/>
            <person name="Nelson D.R."/>
            <person name="Nelson C."/>
            <person name="Nieminen K."/>
            <person name="Nilsson O."/>
            <person name="Pereda V."/>
            <person name="Peter G."/>
            <person name="Philippe R."/>
            <person name="Pilate G."/>
            <person name="Poliakov A."/>
            <person name="Razumovskaya J."/>
            <person name="Richardson P."/>
            <person name="Rinaldi C."/>
            <person name="Ritland K."/>
            <person name="Rouze P."/>
            <person name="Ryaboy D."/>
            <person name="Schmutz J."/>
            <person name="Schrader J."/>
            <person name="Segerman B."/>
            <person name="Shin H."/>
            <person name="Siddiqui A."/>
            <person name="Sterky F."/>
            <person name="Terry A."/>
            <person name="Tsai C.J."/>
            <person name="Uberbacher E."/>
            <person name="Unneberg P."/>
            <person name="Vahala J."/>
            <person name="Wall K."/>
            <person name="Wessler S."/>
            <person name="Yang G."/>
            <person name="Yin T."/>
            <person name="Douglas C."/>
            <person name="Marra M."/>
            <person name="Sandberg G."/>
            <person name="Van de Peer Y."/>
            <person name="Rokhsar D."/>
        </authorList>
    </citation>
    <scope>NUCLEOTIDE SEQUENCE [LARGE SCALE GENOMIC DNA]</scope>
    <source>
        <strain evidence="3">cv. Nisqually</strain>
    </source>
</reference>
<feature type="compositionally biased region" description="Polar residues" evidence="1">
    <location>
        <begin position="95"/>
        <end position="107"/>
    </location>
</feature>
<feature type="region of interest" description="Disordered" evidence="1">
    <location>
        <begin position="1"/>
        <end position="159"/>
    </location>
</feature>
<dbReference type="AlphaFoldDB" id="A0A2K1Z8H6"/>
<feature type="compositionally biased region" description="Basic and acidic residues" evidence="1">
    <location>
        <begin position="73"/>
        <end position="87"/>
    </location>
</feature>
<dbReference type="EMBL" id="CM009298">
    <property type="protein sequence ID" value="PNT21578.1"/>
    <property type="molecule type" value="Genomic_DNA"/>
</dbReference>
<dbReference type="InParanoid" id="A0A2K1Z8H6"/>
<proteinExistence type="predicted"/>
<sequence length="159" mass="18565">MASGLSRRNRLGFKRENQMKRRWTDMLSSSRGRKRRTGKEEPCCLSGFIKGGSALENGGLFDRKTGRRNKKNTRAEETVADLKEDANRGVLWTDKTGTWGTRRQGLTQEEKRKTEKTGREGKNDHCLRHLEHQRQKTEDREGTKKKHREESHKRSVQEE</sequence>